<dbReference type="EMBL" id="CACRXK020002275">
    <property type="protein sequence ID" value="CAB3993524.1"/>
    <property type="molecule type" value="Genomic_DNA"/>
</dbReference>
<evidence type="ECO:0000313" key="1">
    <source>
        <dbReference type="EMBL" id="CAB3993524.1"/>
    </source>
</evidence>
<accession>A0A6S7GJC5</accession>
<protein>
    <submittedName>
        <fullName evidence="1">Uncharacterized protein</fullName>
    </submittedName>
</protein>
<evidence type="ECO:0000313" key="2">
    <source>
        <dbReference type="Proteomes" id="UP001152795"/>
    </source>
</evidence>
<name>A0A6S7GJC5_PARCT</name>
<dbReference type="OrthoDB" id="6119749at2759"/>
<organism evidence="1 2">
    <name type="scientific">Paramuricea clavata</name>
    <name type="common">Red gorgonian</name>
    <name type="synonym">Violescent sea-whip</name>
    <dbReference type="NCBI Taxonomy" id="317549"/>
    <lineage>
        <taxon>Eukaryota</taxon>
        <taxon>Metazoa</taxon>
        <taxon>Cnidaria</taxon>
        <taxon>Anthozoa</taxon>
        <taxon>Octocorallia</taxon>
        <taxon>Malacalcyonacea</taxon>
        <taxon>Plexauridae</taxon>
        <taxon>Paramuricea</taxon>
    </lineage>
</organism>
<comment type="caution">
    <text evidence="1">The sequence shown here is derived from an EMBL/GenBank/DDBJ whole genome shotgun (WGS) entry which is preliminary data.</text>
</comment>
<dbReference type="AlphaFoldDB" id="A0A6S7GJC5"/>
<keyword evidence="2" id="KW-1185">Reference proteome</keyword>
<dbReference type="Proteomes" id="UP001152795">
    <property type="component" value="Unassembled WGS sequence"/>
</dbReference>
<proteinExistence type="predicted"/>
<reference evidence="1" key="1">
    <citation type="submission" date="2020-04" db="EMBL/GenBank/DDBJ databases">
        <authorList>
            <person name="Alioto T."/>
            <person name="Alioto T."/>
            <person name="Gomez Garrido J."/>
        </authorList>
    </citation>
    <scope>NUCLEOTIDE SEQUENCE</scope>
    <source>
        <strain evidence="1">A484AB</strain>
    </source>
</reference>
<sequence>MERPTDEFTNHTRPFEHAITDKSEIYKHINACEHFTYITNLLKLGIDDSDTNELFDGTLFLLHNSIILDKANNWSVLLFKEALAIHRQKPEVNNIIKASRELLVFYQRADIKLQTFRIYLLALLCKFIHS</sequence>
<gene>
    <name evidence="1" type="ORF">PACLA_8A022017</name>
</gene>